<dbReference type="SUPFAM" id="SSF55781">
    <property type="entry name" value="GAF domain-like"/>
    <property type="match status" value="1"/>
</dbReference>
<dbReference type="PROSITE" id="PS50043">
    <property type="entry name" value="HTH_LUXR_2"/>
    <property type="match status" value="1"/>
</dbReference>
<dbReference type="CDD" id="cd06170">
    <property type="entry name" value="LuxR_C_like"/>
    <property type="match status" value="1"/>
</dbReference>
<feature type="coiled-coil region" evidence="4">
    <location>
        <begin position="73"/>
        <end position="100"/>
    </location>
</feature>
<keyword evidence="2" id="KW-0238">DNA-binding</keyword>
<dbReference type="SMART" id="SM00421">
    <property type="entry name" value="HTH_LUXR"/>
    <property type="match status" value="1"/>
</dbReference>
<name>A0AAW6REH7_GORRU</name>
<proteinExistence type="predicted"/>
<dbReference type="InterPro" id="IPR029016">
    <property type="entry name" value="GAF-like_dom_sf"/>
</dbReference>
<evidence type="ECO:0000256" key="1">
    <source>
        <dbReference type="ARBA" id="ARBA00023015"/>
    </source>
</evidence>
<comment type="caution">
    <text evidence="6">The sequence shown here is derived from an EMBL/GenBank/DDBJ whole genome shotgun (WGS) entry which is preliminary data.</text>
</comment>
<dbReference type="PANTHER" id="PTHR44688">
    <property type="entry name" value="DNA-BINDING TRANSCRIPTIONAL ACTIVATOR DEVR_DOSR"/>
    <property type="match status" value="1"/>
</dbReference>
<protein>
    <submittedName>
        <fullName evidence="6">LuxR C-terminal-related transcriptional regulator</fullName>
    </submittedName>
</protein>
<dbReference type="GO" id="GO:0003677">
    <property type="term" value="F:DNA binding"/>
    <property type="evidence" value="ECO:0007669"/>
    <property type="project" value="UniProtKB-KW"/>
</dbReference>
<dbReference type="InterPro" id="IPR016032">
    <property type="entry name" value="Sig_transdc_resp-reg_C-effctor"/>
</dbReference>
<keyword evidence="4" id="KW-0175">Coiled coil</keyword>
<evidence type="ECO:0000313" key="6">
    <source>
        <dbReference type="EMBL" id="MDG6782412.1"/>
    </source>
</evidence>
<dbReference type="Gene3D" id="3.30.450.40">
    <property type="match status" value="1"/>
</dbReference>
<accession>A0AAW6REH7</accession>
<dbReference type="InterPro" id="IPR000792">
    <property type="entry name" value="Tscrpt_reg_LuxR_C"/>
</dbReference>
<dbReference type="PANTHER" id="PTHR44688:SF16">
    <property type="entry name" value="DNA-BINDING TRANSCRIPTIONAL ACTIVATOR DEVR_DOSR"/>
    <property type="match status" value="1"/>
</dbReference>
<keyword evidence="1" id="KW-0805">Transcription regulation</keyword>
<evidence type="ECO:0000256" key="2">
    <source>
        <dbReference type="ARBA" id="ARBA00023125"/>
    </source>
</evidence>
<organism evidence="6">
    <name type="scientific">Gordonia rubripertincta</name>
    <name type="common">Rhodococcus corallinus</name>
    <dbReference type="NCBI Taxonomy" id="36822"/>
    <lineage>
        <taxon>Bacteria</taxon>
        <taxon>Bacillati</taxon>
        <taxon>Actinomycetota</taxon>
        <taxon>Actinomycetes</taxon>
        <taxon>Mycobacteriales</taxon>
        <taxon>Gordoniaceae</taxon>
        <taxon>Gordonia</taxon>
    </lineage>
</organism>
<dbReference type="GO" id="GO:0006355">
    <property type="term" value="P:regulation of DNA-templated transcription"/>
    <property type="evidence" value="ECO:0007669"/>
    <property type="project" value="InterPro"/>
</dbReference>
<dbReference type="Pfam" id="PF00196">
    <property type="entry name" value="GerE"/>
    <property type="match status" value="1"/>
</dbReference>
<dbReference type="PRINTS" id="PR00038">
    <property type="entry name" value="HTHLUXR"/>
</dbReference>
<dbReference type="SUPFAM" id="SSF46894">
    <property type="entry name" value="C-terminal effector domain of the bipartite response regulators"/>
    <property type="match status" value="1"/>
</dbReference>
<keyword evidence="3" id="KW-0804">Transcription</keyword>
<sequence length="329" mass="35801">MNVEESEPTVEAAVRALSRAAAGLDTSTQSTTRGVVDGQTALEMIAAVQRVLSGLPTDPELEQATLDLRASQAEILAAEVARQRSKLSVLREQLTRLRAARTVDDLADAIPIEAAGLGYERALFSWVRDERWIPRSGHSLGDPHEARAMVAAGGPPYQEIRYLNEVRVVRERKSILVLGVADNPRVHPTILPVTRSVTYTAGPVVARGRVAGMVHVDRNLETGLTDEFDRDLLGLFCESVGVALDRLLTAEEIGQAQTTPSEAEWLGTLTEREREVLRLVAEGLTNAEISARLYVSPETTKSHVKRLMRKMGVRTRSQAGAMFHAAGAA</sequence>
<dbReference type="EMBL" id="JARUXG010000010">
    <property type="protein sequence ID" value="MDG6782412.1"/>
    <property type="molecule type" value="Genomic_DNA"/>
</dbReference>
<dbReference type="AlphaFoldDB" id="A0AAW6REH7"/>
<feature type="domain" description="HTH luxR-type" evidence="5">
    <location>
        <begin position="262"/>
        <end position="327"/>
    </location>
</feature>
<dbReference type="KEGG" id="gru:GCWB2_06215"/>
<evidence type="ECO:0000256" key="4">
    <source>
        <dbReference type="SAM" id="Coils"/>
    </source>
</evidence>
<dbReference type="InterPro" id="IPR036388">
    <property type="entry name" value="WH-like_DNA-bd_sf"/>
</dbReference>
<dbReference type="RefSeq" id="WP_005196885.1">
    <property type="nucleotide sequence ID" value="NZ_CP022580.1"/>
</dbReference>
<evidence type="ECO:0000256" key="3">
    <source>
        <dbReference type="ARBA" id="ARBA00023163"/>
    </source>
</evidence>
<gene>
    <name evidence="6" type="ORF">QBL07_16410</name>
</gene>
<dbReference type="Gene3D" id="1.10.10.10">
    <property type="entry name" value="Winged helix-like DNA-binding domain superfamily/Winged helix DNA-binding domain"/>
    <property type="match status" value="1"/>
</dbReference>
<evidence type="ECO:0000259" key="5">
    <source>
        <dbReference type="PROSITE" id="PS50043"/>
    </source>
</evidence>
<reference evidence="6" key="1">
    <citation type="submission" date="2023-04" db="EMBL/GenBank/DDBJ databases">
        <title>Characterization and analysis of the complete genome of Gordonia rubripertincta 112, the degrader of aromatic and aliphatic compounds.</title>
        <authorList>
            <person name="Frantsuzova E."/>
            <person name="Bogun A."/>
            <person name="Delegan Y."/>
        </authorList>
    </citation>
    <scope>NUCLEOTIDE SEQUENCE</scope>
    <source>
        <strain evidence="6">112</strain>
    </source>
</reference>